<feature type="non-terminal residue" evidence="2">
    <location>
        <position position="1"/>
    </location>
</feature>
<evidence type="ECO:0000313" key="3">
    <source>
        <dbReference type="Proteomes" id="UP000265520"/>
    </source>
</evidence>
<dbReference type="AlphaFoldDB" id="A0A392PKK8"/>
<dbReference type="EMBL" id="LXQA010080146">
    <property type="protein sequence ID" value="MCI11435.1"/>
    <property type="molecule type" value="Genomic_DNA"/>
</dbReference>
<evidence type="ECO:0000256" key="1">
    <source>
        <dbReference type="SAM" id="MobiDB-lite"/>
    </source>
</evidence>
<feature type="region of interest" description="Disordered" evidence="1">
    <location>
        <begin position="19"/>
        <end position="51"/>
    </location>
</feature>
<protein>
    <submittedName>
        <fullName evidence="2">Uncharacterized protein</fullName>
    </submittedName>
</protein>
<keyword evidence="3" id="KW-1185">Reference proteome</keyword>
<name>A0A392PKK8_9FABA</name>
<dbReference type="Proteomes" id="UP000265520">
    <property type="component" value="Unassembled WGS sequence"/>
</dbReference>
<comment type="caution">
    <text evidence="2">The sequence shown here is derived from an EMBL/GenBank/DDBJ whole genome shotgun (WGS) entry which is preliminary data.</text>
</comment>
<organism evidence="2 3">
    <name type="scientific">Trifolium medium</name>
    <dbReference type="NCBI Taxonomy" id="97028"/>
    <lineage>
        <taxon>Eukaryota</taxon>
        <taxon>Viridiplantae</taxon>
        <taxon>Streptophyta</taxon>
        <taxon>Embryophyta</taxon>
        <taxon>Tracheophyta</taxon>
        <taxon>Spermatophyta</taxon>
        <taxon>Magnoliopsida</taxon>
        <taxon>eudicotyledons</taxon>
        <taxon>Gunneridae</taxon>
        <taxon>Pentapetalae</taxon>
        <taxon>rosids</taxon>
        <taxon>fabids</taxon>
        <taxon>Fabales</taxon>
        <taxon>Fabaceae</taxon>
        <taxon>Papilionoideae</taxon>
        <taxon>50 kb inversion clade</taxon>
        <taxon>NPAAA clade</taxon>
        <taxon>Hologalegina</taxon>
        <taxon>IRL clade</taxon>
        <taxon>Trifolieae</taxon>
        <taxon>Trifolium</taxon>
    </lineage>
</organism>
<sequence>VDGSPRQLWGFTGMEMEEEYSPKRGMGTGMDNILDGGARSGKVSSAQSPPH</sequence>
<proteinExistence type="predicted"/>
<reference evidence="2 3" key="1">
    <citation type="journal article" date="2018" name="Front. Plant Sci.">
        <title>Red Clover (Trifolium pratense) and Zigzag Clover (T. medium) - A Picture of Genomic Similarities and Differences.</title>
        <authorList>
            <person name="Dluhosova J."/>
            <person name="Istvanek J."/>
            <person name="Nedelnik J."/>
            <person name="Repkova J."/>
        </authorList>
    </citation>
    <scope>NUCLEOTIDE SEQUENCE [LARGE SCALE GENOMIC DNA]</scope>
    <source>
        <strain evidence="3">cv. 10/8</strain>
        <tissue evidence="2">Leaf</tissue>
    </source>
</reference>
<evidence type="ECO:0000313" key="2">
    <source>
        <dbReference type="EMBL" id="MCI11435.1"/>
    </source>
</evidence>
<accession>A0A392PKK8</accession>
<feature type="compositionally biased region" description="Polar residues" evidence="1">
    <location>
        <begin position="42"/>
        <end position="51"/>
    </location>
</feature>